<accession>C2G4Y2</accession>
<feature type="transmembrane region" description="Helical" evidence="1">
    <location>
        <begin position="65"/>
        <end position="91"/>
    </location>
</feature>
<dbReference type="EMBL" id="ACHB01000100">
    <property type="protein sequence ID" value="EEI89733.1"/>
    <property type="molecule type" value="Genomic_DNA"/>
</dbReference>
<feature type="transmembrane region" description="Helical" evidence="1">
    <location>
        <begin position="7"/>
        <end position="26"/>
    </location>
</feature>
<protein>
    <submittedName>
        <fullName evidence="2">Uncharacterized protein</fullName>
    </submittedName>
</protein>
<keyword evidence="1" id="KW-0812">Transmembrane</keyword>
<dbReference type="RefSeq" id="WP_003004741.1">
    <property type="nucleotide sequence ID" value="NZ_GG668630.1"/>
</dbReference>
<keyword evidence="1" id="KW-0472">Membrane</keyword>
<keyword evidence="1" id="KW-1133">Transmembrane helix</keyword>
<evidence type="ECO:0000313" key="3">
    <source>
        <dbReference type="Proteomes" id="UP000006241"/>
    </source>
</evidence>
<evidence type="ECO:0000313" key="2">
    <source>
        <dbReference type="EMBL" id="EEI89733.1"/>
    </source>
</evidence>
<sequence>MKRINKIIQHSITTLLVFVGICLLSYHDDTHNDGSLSFGFPLMIYQKSVYVMSLSTGMIGESTQFSAYALIWDITVAGIITLLIFLSYRFIKQRKNKTSK</sequence>
<comment type="caution">
    <text evidence="2">The sequence shown here is derived from an EMBL/GenBank/DDBJ whole genome shotgun (WGS) entry which is preliminary data.</text>
</comment>
<evidence type="ECO:0000256" key="1">
    <source>
        <dbReference type="SAM" id="Phobius"/>
    </source>
</evidence>
<reference evidence="2 3" key="1">
    <citation type="submission" date="2009-01" db="EMBL/GenBank/DDBJ databases">
        <authorList>
            <person name="Qin X."/>
            <person name="Bachman B."/>
            <person name="Battles P."/>
            <person name="Bell A."/>
            <person name="Bess C."/>
            <person name="Bickham C."/>
            <person name="Chaboub L."/>
            <person name="Chen D."/>
            <person name="Coyle M."/>
            <person name="Deiros D.R."/>
            <person name="Dinh H."/>
            <person name="Forbes L."/>
            <person name="Fowler G."/>
            <person name="Francisco L."/>
            <person name="Fu Q."/>
            <person name="Gubbala S."/>
            <person name="Hale W."/>
            <person name="Han Y."/>
            <person name="Hemphill L."/>
            <person name="Highlander S.K."/>
            <person name="Hirani K."/>
            <person name="Hogues M."/>
            <person name="Jackson L."/>
            <person name="Jakkamsetti A."/>
            <person name="Javaid M."/>
            <person name="Jiang H."/>
            <person name="Korchina V."/>
            <person name="Kovar C."/>
            <person name="Lara F."/>
            <person name="Lee S."/>
            <person name="Mata R."/>
            <person name="Mathew T."/>
            <person name="Moen C."/>
            <person name="Morales K."/>
            <person name="Munidasa M."/>
            <person name="Nazareth L."/>
            <person name="Ngo R."/>
            <person name="Nguyen L."/>
            <person name="Okwuonu G."/>
            <person name="Ongeri F."/>
            <person name="Patil S."/>
            <person name="Petrosino J."/>
            <person name="Pham C."/>
            <person name="Pham P."/>
            <person name="Pu L.-L."/>
            <person name="Puazo M."/>
            <person name="Raj R."/>
            <person name="Reid J."/>
            <person name="Rouhana J."/>
            <person name="Saada N."/>
            <person name="Shang Y."/>
            <person name="Simmons D."/>
            <person name="Thornton R."/>
            <person name="Warren J."/>
            <person name="Weissenberger G."/>
            <person name="Zhang J."/>
            <person name="Zhang L."/>
            <person name="Zhou C."/>
            <person name="Zhu D."/>
            <person name="Muzny D."/>
            <person name="Worley K."/>
            <person name="Gibbs R."/>
        </authorList>
    </citation>
    <scope>NUCLEOTIDE SEQUENCE [LARGE SCALE GENOMIC DNA]</scope>
    <source>
        <strain evidence="2 3">ATCC 33300</strain>
    </source>
</reference>
<organism evidence="2 3">
    <name type="scientific">Sphingobacterium spiritivorum ATCC 33300</name>
    <dbReference type="NCBI Taxonomy" id="525372"/>
    <lineage>
        <taxon>Bacteria</taxon>
        <taxon>Pseudomonadati</taxon>
        <taxon>Bacteroidota</taxon>
        <taxon>Sphingobacteriia</taxon>
        <taxon>Sphingobacteriales</taxon>
        <taxon>Sphingobacteriaceae</taxon>
        <taxon>Sphingobacterium</taxon>
    </lineage>
</organism>
<gene>
    <name evidence="2" type="ORF">HMPREF0765_4638</name>
</gene>
<dbReference type="AlphaFoldDB" id="C2G4Y2"/>
<proteinExistence type="predicted"/>
<dbReference type="HOGENOM" id="CLU_2304230_0_0_10"/>
<dbReference type="Proteomes" id="UP000006241">
    <property type="component" value="Unassembled WGS sequence"/>
</dbReference>
<name>C2G4Y2_SPHSI</name>